<dbReference type="EMBL" id="BAAASJ010000098">
    <property type="protein sequence ID" value="GAA2652017.1"/>
    <property type="molecule type" value="Genomic_DNA"/>
</dbReference>
<comment type="caution">
    <text evidence="2">The sequence shown here is derived from an EMBL/GenBank/DDBJ whole genome shotgun (WGS) entry which is preliminary data.</text>
</comment>
<evidence type="ECO:0000256" key="1">
    <source>
        <dbReference type="SAM" id="MobiDB-lite"/>
    </source>
</evidence>
<organism evidence="2 3">
    <name type="scientific">Streptomyces vastus</name>
    <dbReference type="NCBI Taxonomy" id="285451"/>
    <lineage>
        <taxon>Bacteria</taxon>
        <taxon>Bacillati</taxon>
        <taxon>Actinomycetota</taxon>
        <taxon>Actinomycetes</taxon>
        <taxon>Kitasatosporales</taxon>
        <taxon>Streptomycetaceae</taxon>
        <taxon>Streptomyces</taxon>
    </lineage>
</organism>
<reference evidence="3" key="1">
    <citation type="journal article" date="2019" name="Int. J. Syst. Evol. Microbiol.">
        <title>The Global Catalogue of Microorganisms (GCM) 10K type strain sequencing project: providing services to taxonomists for standard genome sequencing and annotation.</title>
        <authorList>
            <consortium name="The Broad Institute Genomics Platform"/>
            <consortium name="The Broad Institute Genome Sequencing Center for Infectious Disease"/>
            <person name="Wu L."/>
            <person name="Ma J."/>
        </authorList>
    </citation>
    <scope>NUCLEOTIDE SEQUENCE [LARGE SCALE GENOMIC DNA]</scope>
    <source>
        <strain evidence="3">JCM 4524</strain>
    </source>
</reference>
<protein>
    <submittedName>
        <fullName evidence="2">Uncharacterized protein</fullName>
    </submittedName>
</protein>
<dbReference type="Proteomes" id="UP001500151">
    <property type="component" value="Unassembled WGS sequence"/>
</dbReference>
<gene>
    <name evidence="2" type="ORF">GCM10010307_62380</name>
</gene>
<accession>A0ABP6DUP4</accession>
<keyword evidence="3" id="KW-1185">Reference proteome</keyword>
<feature type="region of interest" description="Disordered" evidence="1">
    <location>
        <begin position="22"/>
        <end position="50"/>
    </location>
</feature>
<evidence type="ECO:0000313" key="3">
    <source>
        <dbReference type="Proteomes" id="UP001500151"/>
    </source>
</evidence>
<evidence type="ECO:0000313" key="2">
    <source>
        <dbReference type="EMBL" id="GAA2652017.1"/>
    </source>
</evidence>
<name>A0ABP6DUP4_9ACTN</name>
<sequence length="73" mass="8170">MLPCRERIFECVFDSVVTEPPHGALEQATGTASEHNQQEQRHDEPVRAQRPLVRDEPAEWIKGGANVWCGAST</sequence>
<proteinExistence type="predicted"/>
<feature type="compositionally biased region" description="Basic and acidic residues" evidence="1">
    <location>
        <begin position="36"/>
        <end position="50"/>
    </location>
</feature>